<dbReference type="GO" id="GO:0007165">
    <property type="term" value="P:signal transduction"/>
    <property type="evidence" value="ECO:0007669"/>
    <property type="project" value="TreeGrafter"/>
</dbReference>
<evidence type="ECO:0000256" key="2">
    <source>
        <dbReference type="ARBA" id="ARBA00022670"/>
    </source>
</evidence>
<feature type="domain" description="PDZ" evidence="8">
    <location>
        <begin position="270"/>
        <end position="356"/>
    </location>
</feature>
<organism evidence="9 10">
    <name type="scientific">Kriegella aquimaris</name>
    <dbReference type="NCBI Taxonomy" id="192904"/>
    <lineage>
        <taxon>Bacteria</taxon>
        <taxon>Pseudomonadati</taxon>
        <taxon>Bacteroidota</taxon>
        <taxon>Flavobacteriia</taxon>
        <taxon>Flavobacteriales</taxon>
        <taxon>Flavobacteriaceae</taxon>
        <taxon>Kriegella</taxon>
    </lineage>
</organism>
<dbReference type="Gene3D" id="3.90.226.10">
    <property type="entry name" value="2-enoyl-CoA Hydratase, Chain A, domain 1"/>
    <property type="match status" value="1"/>
</dbReference>
<name>A0A1G9MFK5_9FLAO</name>
<keyword evidence="7" id="KW-0732">Signal</keyword>
<dbReference type="SUPFAM" id="SSF52096">
    <property type="entry name" value="ClpP/crotonase"/>
    <property type="match status" value="1"/>
</dbReference>
<dbReference type="SMART" id="SM00245">
    <property type="entry name" value="TSPc"/>
    <property type="match status" value="1"/>
</dbReference>
<feature type="region of interest" description="Disordered" evidence="6">
    <location>
        <begin position="200"/>
        <end position="221"/>
    </location>
</feature>
<dbReference type="STRING" id="192904.SAMN04488514_102501"/>
<feature type="signal peptide" evidence="7">
    <location>
        <begin position="1"/>
        <end position="25"/>
    </location>
</feature>
<dbReference type="EMBL" id="FNGV01000002">
    <property type="protein sequence ID" value="SDL72914.1"/>
    <property type="molecule type" value="Genomic_DNA"/>
</dbReference>
<dbReference type="NCBIfam" id="TIGR00225">
    <property type="entry name" value="prc"/>
    <property type="match status" value="1"/>
</dbReference>
<keyword evidence="10" id="KW-1185">Reference proteome</keyword>
<dbReference type="InterPro" id="IPR036034">
    <property type="entry name" value="PDZ_sf"/>
</dbReference>
<dbReference type="InterPro" id="IPR040573">
    <property type="entry name" value="TSP_N"/>
</dbReference>
<comment type="similarity">
    <text evidence="1 5">Belongs to the peptidase S41A family.</text>
</comment>
<dbReference type="PROSITE" id="PS51257">
    <property type="entry name" value="PROKAR_LIPOPROTEIN"/>
    <property type="match status" value="1"/>
</dbReference>
<dbReference type="GO" id="GO:0006508">
    <property type="term" value="P:proteolysis"/>
    <property type="evidence" value="ECO:0007669"/>
    <property type="project" value="UniProtKB-KW"/>
</dbReference>
<evidence type="ECO:0000256" key="1">
    <source>
        <dbReference type="ARBA" id="ARBA00009179"/>
    </source>
</evidence>
<dbReference type="AlphaFoldDB" id="A0A1G9MFK5"/>
<keyword evidence="3 5" id="KW-0378">Hydrolase</keyword>
<dbReference type="Pfam" id="PF17804">
    <property type="entry name" value="TSP_NTD"/>
    <property type="match status" value="1"/>
</dbReference>
<dbReference type="CDD" id="cd07560">
    <property type="entry name" value="Peptidase_S41_CPP"/>
    <property type="match status" value="1"/>
</dbReference>
<dbReference type="PROSITE" id="PS50106">
    <property type="entry name" value="PDZ"/>
    <property type="match status" value="1"/>
</dbReference>
<evidence type="ECO:0000256" key="6">
    <source>
        <dbReference type="SAM" id="MobiDB-lite"/>
    </source>
</evidence>
<dbReference type="InterPro" id="IPR005151">
    <property type="entry name" value="Tail-specific_protease"/>
</dbReference>
<dbReference type="CDD" id="cd06782">
    <property type="entry name" value="cpPDZ_CPP-like"/>
    <property type="match status" value="1"/>
</dbReference>
<evidence type="ECO:0000259" key="8">
    <source>
        <dbReference type="PROSITE" id="PS50106"/>
    </source>
</evidence>
<dbReference type="Pfam" id="PF00595">
    <property type="entry name" value="PDZ"/>
    <property type="match status" value="1"/>
</dbReference>
<dbReference type="SUPFAM" id="SSF50156">
    <property type="entry name" value="PDZ domain-like"/>
    <property type="match status" value="1"/>
</dbReference>
<dbReference type="GO" id="GO:0008236">
    <property type="term" value="F:serine-type peptidase activity"/>
    <property type="evidence" value="ECO:0007669"/>
    <property type="project" value="UniProtKB-KW"/>
</dbReference>
<dbReference type="GO" id="GO:0004175">
    <property type="term" value="F:endopeptidase activity"/>
    <property type="evidence" value="ECO:0007669"/>
    <property type="project" value="TreeGrafter"/>
</dbReference>
<dbReference type="GO" id="GO:0030288">
    <property type="term" value="C:outer membrane-bounded periplasmic space"/>
    <property type="evidence" value="ECO:0007669"/>
    <property type="project" value="TreeGrafter"/>
</dbReference>
<feature type="chain" id="PRO_5011432842" evidence="7">
    <location>
        <begin position="26"/>
        <end position="732"/>
    </location>
</feature>
<dbReference type="PANTHER" id="PTHR32060">
    <property type="entry name" value="TAIL-SPECIFIC PROTEASE"/>
    <property type="match status" value="1"/>
</dbReference>
<keyword evidence="2 5" id="KW-0645">Protease</keyword>
<evidence type="ECO:0000256" key="5">
    <source>
        <dbReference type="RuleBase" id="RU004404"/>
    </source>
</evidence>
<evidence type="ECO:0000256" key="4">
    <source>
        <dbReference type="ARBA" id="ARBA00022825"/>
    </source>
</evidence>
<dbReference type="Pfam" id="PF03572">
    <property type="entry name" value="Peptidase_S41"/>
    <property type="match status" value="1"/>
</dbReference>
<dbReference type="PANTHER" id="PTHR32060:SF22">
    <property type="entry name" value="CARBOXYL-TERMINAL-PROCESSING PEPTIDASE 3, CHLOROPLASTIC"/>
    <property type="match status" value="1"/>
</dbReference>
<keyword evidence="4 5" id="KW-0720">Serine protease</keyword>
<dbReference type="Pfam" id="PF11818">
    <property type="entry name" value="DUF3340"/>
    <property type="match status" value="1"/>
</dbReference>
<dbReference type="OrthoDB" id="9812068at2"/>
<protein>
    <submittedName>
        <fullName evidence="9">Carboxyl-terminal processing protease</fullName>
    </submittedName>
</protein>
<dbReference type="RefSeq" id="WP_089887166.1">
    <property type="nucleotide sequence ID" value="NZ_FNGV01000002.1"/>
</dbReference>
<dbReference type="InterPro" id="IPR001478">
    <property type="entry name" value="PDZ"/>
</dbReference>
<accession>A0A1G9MFK5</accession>
<dbReference type="InterPro" id="IPR004447">
    <property type="entry name" value="Peptidase_S41A"/>
</dbReference>
<sequence length="732" mass="83993">MRRNFAYPLLLILVAVASCSFTNKSFDNDDKDKLLLDLITYVLEKGHYEPKEINDDFSVSIFQDFIDIIDPTKRYFLESDIQEFEQYKFQIDDQIKNTDITFFNIVYDRLMKRMEEAKDIYKEVLSTPFDYNVNETINIEYDEVPFAASKADLKERWRKQLKYATMATYDGKLSRSAAKPAKEKLVVDVDGKIVEVESDTFKETEETSDKPMSPKEAEIASRESTRKTLDEFFDFVKDLERKDWFVQYINTIVDEFDPHTYYFAPDDKDKFDMSMSGKFEGIGARLQKKPEGAKIVEIISGGPVWRDQRLEVGDEITKVGQNGEEPINIVGMRLEDAIKLIKGPEGTVVDLTVRKVDGSIEVISLTRDVVELEESYAKSANVIKEDQKFGLINLPKFYVDFDDYSKRNAASDVAKEVERLKEEGAEGLILDLRDNGGGSLKTVVEMAGLFIKDGPIVQVRSNGKRKDVYDDKDERIQWDGPLVILVNELSASASEILAAAMQDYKRAVVIGSKQTFGKGTVQNVIPLDNLVNANDHGDLGAIKLTTQKFYRINGGSTQLEGVKSDVVVPDKYSYIDLGERDQHNPLKWDKITPADYKPWDGYIDYEQTIANSKKRMAANPQFKLIEENAKWIKLKQDETEISLNYKVYKAEDKKDRTKSDYFKKLSDYDSKLNFTSLKYEKELFTQDSVLREKRDRWHQNLAKDVYVEEAVNVLQDLKMNNIKNGKLVSVKG</sequence>
<dbReference type="Proteomes" id="UP000199440">
    <property type="component" value="Unassembled WGS sequence"/>
</dbReference>
<dbReference type="Gene3D" id="2.30.42.10">
    <property type="match status" value="1"/>
</dbReference>
<proteinExistence type="inferred from homology"/>
<dbReference type="InterPro" id="IPR020992">
    <property type="entry name" value="Tail_Prtase_C"/>
</dbReference>
<evidence type="ECO:0000313" key="10">
    <source>
        <dbReference type="Proteomes" id="UP000199440"/>
    </source>
</evidence>
<evidence type="ECO:0000313" key="9">
    <source>
        <dbReference type="EMBL" id="SDL72914.1"/>
    </source>
</evidence>
<gene>
    <name evidence="9" type="ORF">SAMN04488514_102501</name>
</gene>
<evidence type="ECO:0000256" key="3">
    <source>
        <dbReference type="ARBA" id="ARBA00022801"/>
    </source>
</evidence>
<evidence type="ECO:0000256" key="7">
    <source>
        <dbReference type="SAM" id="SignalP"/>
    </source>
</evidence>
<dbReference type="SMART" id="SM00228">
    <property type="entry name" value="PDZ"/>
    <property type="match status" value="1"/>
</dbReference>
<dbReference type="InterPro" id="IPR029045">
    <property type="entry name" value="ClpP/crotonase-like_dom_sf"/>
</dbReference>
<reference evidence="10" key="1">
    <citation type="submission" date="2016-10" db="EMBL/GenBank/DDBJ databases">
        <authorList>
            <person name="Varghese N."/>
            <person name="Submissions S."/>
        </authorList>
    </citation>
    <scope>NUCLEOTIDE SEQUENCE [LARGE SCALE GENOMIC DNA]</scope>
    <source>
        <strain evidence="10">DSM 19886</strain>
    </source>
</reference>